<gene>
    <name evidence="1" type="ORF">OIDMADRAFT_48709</name>
</gene>
<keyword evidence="2" id="KW-1185">Reference proteome</keyword>
<sequence>MAESSRLPRRLTLEKSPEVPLLVPGIYLGGPVRSCGINILVSQDFSSAPQRATLGGLVCIENKFYGLTVAHAFYEVKGAEHTSDQDFEFAFYGPDQPASLLDEGDDSISGSQDSSHSLESAEIKGSDASLFFGPCNNRPDSESTGVPTQEFNDLIRFGSFFRSAPLGSPLDWALIRIDKPEAVQLANVPSSELLANRVLSADRCIYPHALGTGKKMRVLICLGSLDSAAEGIMSGASSFAKPPGCKIFQELWQVSRLDGEFVNGDCGTWVLDFDTGNLLGHIISGYSGSQLAYVVPAQQVFRDINDRVGREVDLPTPSKGYFPVKNQDHTMDMDYS</sequence>
<reference evidence="1 2" key="1">
    <citation type="submission" date="2014-04" db="EMBL/GenBank/DDBJ databases">
        <authorList>
            <consortium name="DOE Joint Genome Institute"/>
            <person name="Kuo A."/>
            <person name="Martino E."/>
            <person name="Perotto S."/>
            <person name="Kohler A."/>
            <person name="Nagy L.G."/>
            <person name="Floudas D."/>
            <person name="Copeland A."/>
            <person name="Barry K.W."/>
            <person name="Cichocki N."/>
            <person name="Veneault-Fourrey C."/>
            <person name="LaButti K."/>
            <person name="Lindquist E.A."/>
            <person name="Lipzen A."/>
            <person name="Lundell T."/>
            <person name="Morin E."/>
            <person name="Murat C."/>
            <person name="Sun H."/>
            <person name="Tunlid A."/>
            <person name="Henrissat B."/>
            <person name="Grigoriev I.V."/>
            <person name="Hibbett D.S."/>
            <person name="Martin F."/>
            <person name="Nordberg H.P."/>
            <person name="Cantor M.N."/>
            <person name="Hua S.X."/>
        </authorList>
    </citation>
    <scope>NUCLEOTIDE SEQUENCE [LARGE SCALE GENOMIC DNA]</scope>
    <source>
        <strain evidence="1 2">Zn</strain>
    </source>
</reference>
<organism evidence="1 2">
    <name type="scientific">Oidiodendron maius (strain Zn)</name>
    <dbReference type="NCBI Taxonomy" id="913774"/>
    <lineage>
        <taxon>Eukaryota</taxon>
        <taxon>Fungi</taxon>
        <taxon>Dikarya</taxon>
        <taxon>Ascomycota</taxon>
        <taxon>Pezizomycotina</taxon>
        <taxon>Leotiomycetes</taxon>
        <taxon>Leotiomycetes incertae sedis</taxon>
        <taxon>Myxotrichaceae</taxon>
        <taxon>Oidiodendron</taxon>
    </lineage>
</organism>
<dbReference type="AlphaFoldDB" id="A0A0C3E3D8"/>
<dbReference type="Proteomes" id="UP000054321">
    <property type="component" value="Unassembled WGS sequence"/>
</dbReference>
<dbReference type="HOGENOM" id="CLU_826660_0_0_1"/>
<protein>
    <submittedName>
        <fullName evidence="1">Uncharacterized protein</fullName>
    </submittedName>
</protein>
<accession>A0A0C3E3D8</accession>
<dbReference type="OrthoDB" id="409136at2759"/>
<name>A0A0C3E3D8_OIDMZ</name>
<dbReference type="InParanoid" id="A0A0C3E3D8"/>
<dbReference type="EMBL" id="KN832870">
    <property type="protein sequence ID" value="KIN08868.1"/>
    <property type="molecule type" value="Genomic_DNA"/>
</dbReference>
<reference evidence="2" key="2">
    <citation type="submission" date="2015-01" db="EMBL/GenBank/DDBJ databases">
        <title>Evolutionary Origins and Diversification of the Mycorrhizal Mutualists.</title>
        <authorList>
            <consortium name="DOE Joint Genome Institute"/>
            <consortium name="Mycorrhizal Genomics Consortium"/>
            <person name="Kohler A."/>
            <person name="Kuo A."/>
            <person name="Nagy L.G."/>
            <person name="Floudas D."/>
            <person name="Copeland A."/>
            <person name="Barry K.W."/>
            <person name="Cichocki N."/>
            <person name="Veneault-Fourrey C."/>
            <person name="LaButti K."/>
            <person name="Lindquist E.A."/>
            <person name="Lipzen A."/>
            <person name="Lundell T."/>
            <person name="Morin E."/>
            <person name="Murat C."/>
            <person name="Riley R."/>
            <person name="Ohm R."/>
            <person name="Sun H."/>
            <person name="Tunlid A."/>
            <person name="Henrissat B."/>
            <person name="Grigoriev I.V."/>
            <person name="Hibbett D.S."/>
            <person name="Martin F."/>
        </authorList>
    </citation>
    <scope>NUCLEOTIDE SEQUENCE [LARGE SCALE GENOMIC DNA]</scope>
    <source>
        <strain evidence="2">Zn</strain>
    </source>
</reference>
<proteinExistence type="predicted"/>
<evidence type="ECO:0000313" key="1">
    <source>
        <dbReference type="EMBL" id="KIN08868.1"/>
    </source>
</evidence>
<evidence type="ECO:0000313" key="2">
    <source>
        <dbReference type="Proteomes" id="UP000054321"/>
    </source>
</evidence>